<feature type="coiled-coil region" evidence="1">
    <location>
        <begin position="21"/>
        <end position="48"/>
    </location>
</feature>
<name>A0A4Y7WE57_9BACI</name>
<dbReference type="GO" id="GO:0004069">
    <property type="term" value="F:L-aspartate:2-oxoglutarate aminotransferase activity"/>
    <property type="evidence" value="ECO:0007669"/>
    <property type="project" value="InterPro"/>
</dbReference>
<protein>
    <submittedName>
        <fullName evidence="2">Aminotransferase class I/II-fold pyridoxal phosphate-dependent enzyme</fullName>
    </submittedName>
</protein>
<dbReference type="PANTHER" id="PTHR43799:SF1">
    <property type="entry name" value="ASPARTATE AMINOTRANSFERASE"/>
    <property type="match status" value="1"/>
</dbReference>
<reference evidence="2 3" key="1">
    <citation type="submission" date="2019-03" db="EMBL/GenBank/DDBJ databases">
        <authorList>
            <person name="Liu G."/>
        </authorList>
    </citation>
    <scope>NUCLEOTIDE SEQUENCE [LARGE SCALE GENOMIC DNA]</scope>
    <source>
        <strain evidence="2 3">DSM 19099</strain>
    </source>
</reference>
<sequence length="441" mass="49007">MDLLNLLRERSTVSNVNELTEEQLYQRYEQLKAQLERYKRENMTLDMSRGKPSPDQLSLSEEMLALLTADELITDDGLDTRNYGQLDGIPEAKSWFASILEVAPSQVIVGGNSSLSTMHDTVARGLLKGVEEEAKPWSSYPSIKFLCPSPGYDRHFAICEFLGIDMIPVDMTNEGPNMDQVEALVLEDETIKGIWCVPKYSNPEGVTYSEAVVKRLASMKTKATDFRIFWDNAYVIHHLTDTPDSLVSILEEAKKAGYPNRPYVFASTSKVTFPGAGISAFVSSPDNIAFTKKQLSFQTIGADKINQLRHIRFFEKIGGVEELMKKHAAIIKPKFDLVIDTLQQKLGNKNIATWTEPNGGYFISVNTENGCAARVVALCKEVGLTLTGAGATYPYGKDPLDRNIRIAPSFPTLEELHKAMNVFCDCVELAAIEGKVEKSKA</sequence>
<keyword evidence="2" id="KW-0032">Aminotransferase</keyword>
<keyword evidence="2" id="KW-0808">Transferase</keyword>
<dbReference type="PANTHER" id="PTHR43799">
    <property type="entry name" value="AMINOTRANSFERASE, PUTATIVE-RELATED"/>
    <property type="match status" value="1"/>
</dbReference>
<evidence type="ECO:0000313" key="2">
    <source>
        <dbReference type="EMBL" id="TES46225.1"/>
    </source>
</evidence>
<dbReference type="Proteomes" id="UP000298210">
    <property type="component" value="Unassembled WGS sequence"/>
</dbReference>
<dbReference type="InterPro" id="IPR024551">
    <property type="entry name" value="AspAT_Ic"/>
</dbReference>
<dbReference type="EMBL" id="SNUX01000004">
    <property type="protein sequence ID" value="TES46225.1"/>
    <property type="molecule type" value="Genomic_DNA"/>
</dbReference>
<comment type="caution">
    <text evidence="2">The sequence shown here is derived from an EMBL/GenBank/DDBJ whole genome shotgun (WGS) entry which is preliminary data.</text>
</comment>
<gene>
    <name evidence="2" type="ORF">E2L03_16070</name>
</gene>
<dbReference type="AlphaFoldDB" id="A0A4Y7WE57"/>
<dbReference type="Gene3D" id="3.40.640.10">
    <property type="entry name" value="Type I PLP-dependent aspartate aminotransferase-like (Major domain)"/>
    <property type="match status" value="1"/>
</dbReference>
<evidence type="ECO:0000256" key="1">
    <source>
        <dbReference type="SAM" id="Coils"/>
    </source>
</evidence>
<organism evidence="2 3">
    <name type="scientific">Shouchella lehensis</name>
    <dbReference type="NCBI Taxonomy" id="300825"/>
    <lineage>
        <taxon>Bacteria</taxon>
        <taxon>Bacillati</taxon>
        <taxon>Bacillota</taxon>
        <taxon>Bacilli</taxon>
        <taxon>Bacillales</taxon>
        <taxon>Bacillaceae</taxon>
        <taxon>Shouchella</taxon>
    </lineage>
</organism>
<dbReference type="InterPro" id="IPR015422">
    <property type="entry name" value="PyrdxlP-dep_Trfase_small"/>
</dbReference>
<dbReference type="Pfam" id="PF12897">
    <property type="entry name" value="Asp_aminotransf"/>
    <property type="match status" value="1"/>
</dbReference>
<accession>A0A4Y7WE57</accession>
<proteinExistence type="predicted"/>
<keyword evidence="1" id="KW-0175">Coiled coil</keyword>
<dbReference type="Gene3D" id="3.90.1150.10">
    <property type="entry name" value="Aspartate Aminotransferase, domain 1"/>
    <property type="match status" value="1"/>
</dbReference>
<dbReference type="InterPro" id="IPR015421">
    <property type="entry name" value="PyrdxlP-dep_Trfase_major"/>
</dbReference>
<evidence type="ECO:0000313" key="3">
    <source>
        <dbReference type="Proteomes" id="UP000298210"/>
    </source>
</evidence>
<dbReference type="SUPFAM" id="SSF53383">
    <property type="entry name" value="PLP-dependent transferases"/>
    <property type="match status" value="1"/>
</dbReference>
<dbReference type="InterPro" id="IPR015424">
    <property type="entry name" value="PyrdxlP-dep_Trfase"/>
</dbReference>